<dbReference type="GO" id="GO:0140445">
    <property type="term" value="C:chromosome, telomeric repeat region"/>
    <property type="evidence" value="ECO:0007669"/>
    <property type="project" value="EnsemblFungi"/>
</dbReference>
<feature type="region of interest" description="Disordered" evidence="19">
    <location>
        <begin position="552"/>
        <end position="759"/>
    </location>
</feature>
<keyword evidence="5" id="KW-0158">Chromosome</keyword>
<gene>
    <name evidence="21" type="ORF">M427DRAFT_59679</name>
</gene>
<dbReference type="GO" id="GO:0042138">
    <property type="term" value="P:meiotic DNA double-strand break formation"/>
    <property type="evidence" value="ECO:0007669"/>
    <property type="project" value="EnsemblFungi"/>
</dbReference>
<dbReference type="GO" id="GO:0000724">
    <property type="term" value="P:double-strand break repair via homologous recombination"/>
    <property type="evidence" value="ECO:0007669"/>
    <property type="project" value="EnsemblFungi"/>
</dbReference>
<dbReference type="InterPro" id="IPR007281">
    <property type="entry name" value="Mre11_DNA-bd"/>
</dbReference>
<evidence type="ECO:0000259" key="20">
    <source>
        <dbReference type="SMART" id="SM01347"/>
    </source>
</evidence>
<keyword evidence="13 16" id="KW-0464">Manganese</keyword>
<dbReference type="InterPro" id="IPR004843">
    <property type="entry name" value="Calcineurin-like_PHP"/>
</dbReference>
<keyword evidence="6 16" id="KW-0540">Nuclease</keyword>
<accession>A0A139A7K5</accession>
<evidence type="ECO:0000256" key="4">
    <source>
        <dbReference type="ARBA" id="ARBA00009028"/>
    </source>
</evidence>
<dbReference type="GO" id="GO:0030870">
    <property type="term" value="C:Mre11 complex"/>
    <property type="evidence" value="ECO:0007669"/>
    <property type="project" value="UniProtKB-UniRule"/>
</dbReference>
<evidence type="ECO:0000256" key="5">
    <source>
        <dbReference type="ARBA" id="ARBA00022454"/>
    </source>
</evidence>
<dbReference type="CDD" id="cd00840">
    <property type="entry name" value="MPP_Mre11_N"/>
    <property type="match status" value="1"/>
</dbReference>
<evidence type="ECO:0000256" key="14">
    <source>
        <dbReference type="ARBA" id="ARBA00023242"/>
    </source>
</evidence>
<reference evidence="21 22" key="1">
    <citation type="journal article" date="2015" name="Genome Biol. Evol.">
        <title>Phylogenomic analyses indicate that early fungi evolved digesting cell walls of algal ancestors of land plants.</title>
        <authorList>
            <person name="Chang Y."/>
            <person name="Wang S."/>
            <person name="Sekimoto S."/>
            <person name="Aerts A.L."/>
            <person name="Choi C."/>
            <person name="Clum A."/>
            <person name="LaButti K.M."/>
            <person name="Lindquist E.A."/>
            <person name="Yee Ngan C."/>
            <person name="Ohm R.A."/>
            <person name="Salamov A.A."/>
            <person name="Grigoriev I.V."/>
            <person name="Spatafora J.W."/>
            <person name="Berbee M.L."/>
        </authorList>
    </citation>
    <scope>NUCLEOTIDE SEQUENCE [LARGE SCALE GENOMIC DNA]</scope>
    <source>
        <strain evidence="21 22">JEL478</strain>
    </source>
</reference>
<organism evidence="21 22">
    <name type="scientific">Gonapodya prolifera (strain JEL478)</name>
    <name type="common">Monoblepharis prolifera</name>
    <dbReference type="NCBI Taxonomy" id="1344416"/>
    <lineage>
        <taxon>Eukaryota</taxon>
        <taxon>Fungi</taxon>
        <taxon>Fungi incertae sedis</taxon>
        <taxon>Chytridiomycota</taxon>
        <taxon>Chytridiomycota incertae sedis</taxon>
        <taxon>Monoblepharidomycetes</taxon>
        <taxon>Monoblepharidales</taxon>
        <taxon>Gonapodyaceae</taxon>
        <taxon>Gonapodya</taxon>
    </lineage>
</organism>
<feature type="compositionally biased region" description="Low complexity" evidence="19">
    <location>
        <begin position="698"/>
        <end position="708"/>
    </location>
</feature>
<dbReference type="SMART" id="SM01347">
    <property type="entry name" value="Mre11_DNA_bind"/>
    <property type="match status" value="1"/>
</dbReference>
<dbReference type="GO" id="GO:0031573">
    <property type="term" value="P:mitotic intra-S DNA damage checkpoint signaling"/>
    <property type="evidence" value="ECO:0007669"/>
    <property type="project" value="EnsemblFungi"/>
</dbReference>
<evidence type="ECO:0000256" key="16">
    <source>
        <dbReference type="PIRNR" id="PIRNR000882"/>
    </source>
</evidence>
<name>A0A139A7K5_GONPJ</name>
<evidence type="ECO:0000256" key="15">
    <source>
        <dbReference type="ARBA" id="ARBA00023254"/>
    </source>
</evidence>
<feature type="region of interest" description="Disordered" evidence="19">
    <location>
        <begin position="1"/>
        <end position="24"/>
    </location>
</feature>
<dbReference type="InterPro" id="IPR041796">
    <property type="entry name" value="Mre11_N"/>
</dbReference>
<dbReference type="GO" id="GO:0030145">
    <property type="term" value="F:manganese ion binding"/>
    <property type="evidence" value="ECO:0007669"/>
    <property type="project" value="UniProtKB-UniRule"/>
</dbReference>
<dbReference type="EMBL" id="KQ965789">
    <property type="protein sequence ID" value="KXS12353.1"/>
    <property type="molecule type" value="Genomic_DNA"/>
</dbReference>
<keyword evidence="14 16" id="KW-0539">Nucleus</keyword>
<dbReference type="InterPro" id="IPR003701">
    <property type="entry name" value="Mre11"/>
</dbReference>
<feature type="compositionally biased region" description="Acidic residues" evidence="19">
    <location>
        <begin position="597"/>
        <end position="606"/>
    </location>
</feature>
<keyword evidence="11 16" id="KW-0269">Exonuclease</keyword>
<dbReference type="Gene3D" id="3.60.21.10">
    <property type="match status" value="1"/>
</dbReference>
<evidence type="ECO:0000256" key="11">
    <source>
        <dbReference type="ARBA" id="ARBA00022839"/>
    </source>
</evidence>
<dbReference type="PANTHER" id="PTHR10139">
    <property type="entry name" value="DOUBLE-STRAND BREAK REPAIR PROTEIN MRE11"/>
    <property type="match status" value="1"/>
</dbReference>
<keyword evidence="9 16" id="KW-0227">DNA damage</keyword>
<proteinExistence type="inferred from homology"/>
<evidence type="ECO:0000256" key="6">
    <source>
        <dbReference type="ARBA" id="ARBA00022722"/>
    </source>
</evidence>
<evidence type="ECO:0000313" key="22">
    <source>
        <dbReference type="Proteomes" id="UP000070544"/>
    </source>
</evidence>
<feature type="compositionally biased region" description="Polar residues" evidence="19">
    <location>
        <begin position="731"/>
        <end position="746"/>
    </location>
</feature>
<dbReference type="SUPFAM" id="SSF56300">
    <property type="entry name" value="Metallo-dependent phosphatases"/>
    <property type="match status" value="1"/>
</dbReference>
<dbReference type="GO" id="GO:0000723">
    <property type="term" value="P:telomere maintenance"/>
    <property type="evidence" value="ECO:0007669"/>
    <property type="project" value="EnsemblFungi"/>
</dbReference>
<dbReference type="GO" id="GO:1990918">
    <property type="term" value="P:double-strand break repair involved in meiotic recombination"/>
    <property type="evidence" value="ECO:0007669"/>
    <property type="project" value="EnsemblFungi"/>
</dbReference>
<evidence type="ECO:0000256" key="1">
    <source>
        <dbReference type="ARBA" id="ARBA00001936"/>
    </source>
</evidence>
<evidence type="ECO:0000256" key="9">
    <source>
        <dbReference type="ARBA" id="ARBA00022763"/>
    </source>
</evidence>
<dbReference type="GO" id="GO:0097552">
    <property type="term" value="P:mitochondrial double-strand break repair via homologous recombination"/>
    <property type="evidence" value="ECO:0007669"/>
    <property type="project" value="TreeGrafter"/>
</dbReference>
<keyword evidence="10 16" id="KW-0378">Hydrolase</keyword>
<comment type="subcellular location">
    <subcellularLocation>
        <location evidence="3">Chromosome</location>
    </subcellularLocation>
    <subcellularLocation>
        <location evidence="2 16">Nucleus</location>
    </subcellularLocation>
</comment>
<evidence type="ECO:0000256" key="10">
    <source>
        <dbReference type="ARBA" id="ARBA00022801"/>
    </source>
</evidence>
<dbReference type="InterPro" id="IPR038487">
    <property type="entry name" value="Mre11_capping_dom"/>
</dbReference>
<evidence type="ECO:0000256" key="19">
    <source>
        <dbReference type="SAM" id="MobiDB-lite"/>
    </source>
</evidence>
<dbReference type="GO" id="GO:0035861">
    <property type="term" value="C:site of double-strand break"/>
    <property type="evidence" value="ECO:0007669"/>
    <property type="project" value="EnsemblFungi"/>
</dbReference>
<evidence type="ECO:0000256" key="12">
    <source>
        <dbReference type="ARBA" id="ARBA00023204"/>
    </source>
</evidence>
<keyword evidence="22" id="KW-1185">Reference proteome</keyword>
<dbReference type="InterPro" id="IPR029052">
    <property type="entry name" value="Metallo-depent_PP-like"/>
</dbReference>
<sequence>MPRAPTRPLNDAADGLASDPLSGDDNPSNVLSILIATDNHLGYLEKDPVRPNDSFRAFEEVLQLAKIHDVDFVLLRGDLFHENKPSRNAMYTAMSLLRKYCMGDKPCRLEFLSDQSVNLPGRHFSIVNFQDPNLNISLPIFSIHGNHDDPFGDGNLAALDVLSVAGLVNYFGRADNVENITVTPLLMRKGTTQVAVYGIGNVRDERLYRTFVTGGVRCCDRGTTLTIGSICSCCIRIGKVVCFLKIAILALNRRPIRATHTAKGHIAPHFIDPFIHLVLWGHEHECRVDPEQQESGFFVTQPGSSVATSLCEGEAVSKHVALLKISGSSTFHLTPIRLKSVRPFVMDEIILGEVDEIVMAKPSAVKAKVQDVLEAKELIDQAKGEWDELHSDETKPPECPLPLIRLRVEYSSLASQNDKAGKFSAFNPQRFGARFVDRVANPKDVLQFYRKKQQAKKFDGQASRVNAPAPFLPDALDAVSIENIVLDHLKTSAQLTILPENELSDAVRAMVEKDDRSVIKEFVEQSLQRTREKMKDQQAAEEEDVELAAKKEKERYAEEYSKKDKSQRIRGKARERPAGRDDDRDDDGGEGHCGQEKEDDEEEEEQPQPKRGRGSRGGRGAGTTARGRGSRGGARGGRGASTAAAPKAKSRQKAVISDDDEDEEMEELPRRNYRDVDEDDDLRLMMELDEEEEEAPKPAKAAPTAAKRGNFAFGGSNMGQPMIPPPKLTKPTATGAPNTSDPSTTKPAPAGSGSKRALP</sequence>
<keyword evidence="12 16" id="KW-0234">DNA repair</keyword>
<dbReference type="GO" id="GO:0007095">
    <property type="term" value="P:mitotic G2 DNA damage checkpoint signaling"/>
    <property type="evidence" value="ECO:0007669"/>
    <property type="project" value="TreeGrafter"/>
</dbReference>
<feature type="compositionally biased region" description="Acidic residues" evidence="19">
    <location>
        <begin position="657"/>
        <end position="666"/>
    </location>
</feature>
<evidence type="ECO:0000256" key="13">
    <source>
        <dbReference type="ARBA" id="ARBA00023211"/>
    </source>
</evidence>
<dbReference type="PANTHER" id="PTHR10139:SF1">
    <property type="entry name" value="DOUBLE-STRAND BREAK REPAIR PROTEIN MRE11"/>
    <property type="match status" value="1"/>
</dbReference>
<keyword evidence="8 16" id="KW-0255">Endonuclease</keyword>
<feature type="coiled-coil region" evidence="18">
    <location>
        <begin position="520"/>
        <end position="551"/>
    </location>
</feature>
<dbReference type="FunFam" id="3.60.21.10:FF:000011">
    <property type="entry name" value="Double-strand break repair protein"/>
    <property type="match status" value="1"/>
</dbReference>
<comment type="similarity">
    <text evidence="4 16">Belongs to the MRE11/RAD32 family.</text>
</comment>
<evidence type="ECO:0000256" key="3">
    <source>
        <dbReference type="ARBA" id="ARBA00004286"/>
    </source>
</evidence>
<evidence type="ECO:0000256" key="18">
    <source>
        <dbReference type="SAM" id="Coils"/>
    </source>
</evidence>
<dbReference type="OMA" id="QNHTGHT"/>
<dbReference type="GO" id="GO:0006303">
    <property type="term" value="P:double-strand break repair via nonhomologous end joining"/>
    <property type="evidence" value="ECO:0007669"/>
    <property type="project" value="EnsemblFungi"/>
</dbReference>
<dbReference type="GO" id="GO:0000729">
    <property type="term" value="P:DNA double-strand break processing"/>
    <property type="evidence" value="ECO:0007669"/>
    <property type="project" value="EnsemblFungi"/>
</dbReference>
<dbReference type="Gene3D" id="3.30.110.110">
    <property type="entry name" value="Mre11, capping domain"/>
    <property type="match status" value="1"/>
</dbReference>
<dbReference type="Proteomes" id="UP000070544">
    <property type="component" value="Unassembled WGS sequence"/>
</dbReference>
<feature type="compositionally biased region" description="Basic and acidic residues" evidence="19">
    <location>
        <begin position="552"/>
        <end position="582"/>
    </location>
</feature>
<keyword evidence="18" id="KW-0175">Coiled coil</keyword>
<comment type="cofactor">
    <cofactor evidence="1 16">
        <name>Mn(2+)</name>
        <dbReference type="ChEBI" id="CHEBI:29035"/>
    </cofactor>
</comment>
<dbReference type="PIRSF" id="PIRSF000882">
    <property type="entry name" value="DSB_repair_MRE11"/>
    <property type="match status" value="1"/>
</dbReference>
<dbReference type="Pfam" id="PF00149">
    <property type="entry name" value="Metallophos"/>
    <property type="match status" value="1"/>
</dbReference>
<keyword evidence="15 16" id="KW-0469">Meiosis</keyword>
<dbReference type="GO" id="GO:0008296">
    <property type="term" value="F:3'-5'-DNA exonuclease activity"/>
    <property type="evidence" value="ECO:0007669"/>
    <property type="project" value="InterPro"/>
</dbReference>
<protein>
    <recommendedName>
        <fullName evidence="16">Double-strand break repair protein</fullName>
    </recommendedName>
</protein>
<evidence type="ECO:0000313" key="21">
    <source>
        <dbReference type="EMBL" id="KXS12353.1"/>
    </source>
</evidence>
<comment type="function">
    <text evidence="16">Core component of the MRN complex, which plays a central role in double-strand break (DSB) repair, DNA recombination, maintenance of telomere integrity and meiosis. The MRN complex is involved in the repair of DNA double-strand breaks (DSBs) via homologous recombination (HR), an error-free mechanism which primarily occurs during S and G2 phases. The complex (1) mediates the end resection of damaged DNA, which generates proper single-stranded DNA, a key initial steps in HR, and is (2) required for the recruitment of other repair factors and efficient activation of ATM and ATR upon DNA damage. Within the MRN complex, MRE11 possesses both single-strand endonuclease activity and double-strand-specific 3'-5' exonuclease activity. MRE11 first endonucleolytically cleaves the 5' strand at DNA DSB ends to prevent non-homologous end joining (NHEJ) and licence HR. It then generates a single-stranded DNA gap via 3' to 5' exonucleolytic degradation, which is required for single-strand invasion and recombination.</text>
</comment>
<feature type="compositionally biased region" description="Acidic residues" evidence="19">
    <location>
        <begin position="676"/>
        <end position="694"/>
    </location>
</feature>
<dbReference type="OrthoDB" id="30417at2759"/>
<keyword evidence="7" id="KW-0479">Metal-binding</keyword>
<dbReference type="STRING" id="1344416.A0A139A7K5"/>
<feature type="domain" description="Mre11 DNA-binding" evidence="20">
    <location>
        <begin position="331"/>
        <end position="510"/>
    </location>
</feature>
<evidence type="ECO:0000256" key="8">
    <source>
        <dbReference type="ARBA" id="ARBA00022759"/>
    </source>
</evidence>
<dbReference type="AlphaFoldDB" id="A0A139A7K5"/>
<evidence type="ECO:0000256" key="7">
    <source>
        <dbReference type="ARBA" id="ARBA00022723"/>
    </source>
</evidence>
<evidence type="ECO:0000256" key="17">
    <source>
        <dbReference type="PIRSR" id="PIRSR000882-1"/>
    </source>
</evidence>
<dbReference type="Pfam" id="PF04152">
    <property type="entry name" value="Mre11_DNA_bind"/>
    <property type="match status" value="1"/>
</dbReference>
<feature type="compositionally biased region" description="Gly residues" evidence="19">
    <location>
        <begin position="630"/>
        <end position="639"/>
    </location>
</feature>
<evidence type="ECO:0000256" key="2">
    <source>
        <dbReference type="ARBA" id="ARBA00004123"/>
    </source>
</evidence>
<dbReference type="GO" id="GO:0000014">
    <property type="term" value="F:single-stranded DNA endodeoxyribonuclease activity"/>
    <property type="evidence" value="ECO:0007669"/>
    <property type="project" value="TreeGrafter"/>
</dbReference>
<feature type="active site" description="Proton donor" evidence="17">
    <location>
        <position position="147"/>
    </location>
</feature>